<sequence>MDVDLCQDAADIYRNVPMYIVHSAWLPFFWTVIDNVERAYLNPPSGGERVAYCSSVTSNTLSVVDVLTLDFPASITSISLMFTVRYLTHRKLKAQAVGNFKSLTVRYQQQEMLRATRTVVAISIFHLSVHFFNFVVIYIGSQCTWQTLKSYALFKELSSLFAQPICIFCLPFLYFYCCRDLLHIFPCITPPSQVPSINRQQVTSQEHINIVTTIWEKTTRPVQDRSIVYRIPVRVAPRVTYLV</sequence>
<feature type="non-terminal residue" evidence="2">
    <location>
        <position position="243"/>
    </location>
</feature>
<protein>
    <submittedName>
        <fullName evidence="2">Uncharacterized protein</fullName>
    </submittedName>
</protein>
<evidence type="ECO:0000313" key="3">
    <source>
        <dbReference type="Proteomes" id="UP001177023"/>
    </source>
</evidence>
<comment type="caution">
    <text evidence="2">The sequence shown here is derived from an EMBL/GenBank/DDBJ whole genome shotgun (WGS) entry which is preliminary data.</text>
</comment>
<dbReference type="EMBL" id="CATQJA010002665">
    <property type="protein sequence ID" value="CAJ0583284.1"/>
    <property type="molecule type" value="Genomic_DNA"/>
</dbReference>
<reference evidence="2" key="1">
    <citation type="submission" date="2023-06" db="EMBL/GenBank/DDBJ databases">
        <authorList>
            <person name="Delattre M."/>
        </authorList>
    </citation>
    <scope>NUCLEOTIDE SEQUENCE</scope>
    <source>
        <strain evidence="2">AF72</strain>
    </source>
</reference>
<keyword evidence="3" id="KW-1185">Reference proteome</keyword>
<keyword evidence="1" id="KW-0812">Transmembrane</keyword>
<evidence type="ECO:0000256" key="1">
    <source>
        <dbReference type="SAM" id="Phobius"/>
    </source>
</evidence>
<evidence type="ECO:0000313" key="2">
    <source>
        <dbReference type="EMBL" id="CAJ0583284.1"/>
    </source>
</evidence>
<keyword evidence="1" id="KW-1133">Transmembrane helix</keyword>
<keyword evidence="1" id="KW-0472">Membrane</keyword>
<name>A0AA36DBK4_9BILA</name>
<feature type="transmembrane region" description="Helical" evidence="1">
    <location>
        <begin position="160"/>
        <end position="177"/>
    </location>
</feature>
<gene>
    <name evidence="2" type="ORF">MSPICULIGERA_LOCUS21372</name>
</gene>
<feature type="transmembrane region" description="Helical" evidence="1">
    <location>
        <begin position="119"/>
        <end position="140"/>
    </location>
</feature>
<dbReference type="AlphaFoldDB" id="A0AA36DBK4"/>
<proteinExistence type="predicted"/>
<dbReference type="Proteomes" id="UP001177023">
    <property type="component" value="Unassembled WGS sequence"/>
</dbReference>
<accession>A0AA36DBK4</accession>
<organism evidence="2 3">
    <name type="scientific">Mesorhabditis spiculigera</name>
    <dbReference type="NCBI Taxonomy" id="96644"/>
    <lineage>
        <taxon>Eukaryota</taxon>
        <taxon>Metazoa</taxon>
        <taxon>Ecdysozoa</taxon>
        <taxon>Nematoda</taxon>
        <taxon>Chromadorea</taxon>
        <taxon>Rhabditida</taxon>
        <taxon>Rhabditina</taxon>
        <taxon>Rhabditomorpha</taxon>
        <taxon>Rhabditoidea</taxon>
        <taxon>Rhabditidae</taxon>
        <taxon>Mesorhabditinae</taxon>
        <taxon>Mesorhabditis</taxon>
    </lineage>
</organism>